<feature type="chain" id="PRO_5028316223" description="GATA-type domain-containing protein" evidence="9">
    <location>
        <begin position="22"/>
        <end position="314"/>
    </location>
</feature>
<proteinExistence type="predicted"/>
<evidence type="ECO:0000259" key="10">
    <source>
        <dbReference type="PROSITE" id="PS50114"/>
    </source>
</evidence>
<comment type="subcellular location">
    <subcellularLocation>
        <location evidence="1">Nucleus</location>
    </subcellularLocation>
</comment>
<evidence type="ECO:0000256" key="2">
    <source>
        <dbReference type="ARBA" id="ARBA00022723"/>
    </source>
</evidence>
<evidence type="ECO:0000256" key="6">
    <source>
        <dbReference type="ARBA" id="ARBA00023163"/>
    </source>
</evidence>
<dbReference type="Gene3D" id="3.30.50.10">
    <property type="entry name" value="Erythroid Transcription Factor GATA-1, subunit A"/>
    <property type="match status" value="2"/>
</dbReference>
<dbReference type="CDD" id="cd00202">
    <property type="entry name" value="ZnF_GATA"/>
    <property type="match status" value="1"/>
</dbReference>
<evidence type="ECO:0000313" key="11">
    <source>
        <dbReference type="EMBL" id="CAD2197656.1"/>
    </source>
</evidence>
<accession>A0A6V7XE82</accession>
<reference evidence="11 12" key="1">
    <citation type="submission" date="2020-08" db="EMBL/GenBank/DDBJ databases">
        <authorList>
            <person name="Koutsovoulos G."/>
            <person name="Danchin GJ E."/>
        </authorList>
    </citation>
    <scope>NUCLEOTIDE SEQUENCE [LARGE SCALE GENOMIC DNA]</scope>
</reference>
<dbReference type="Pfam" id="PF00320">
    <property type="entry name" value="GATA"/>
    <property type="match status" value="1"/>
</dbReference>
<protein>
    <recommendedName>
        <fullName evidence="10">GATA-type domain-containing protein</fullName>
    </recommendedName>
</protein>
<dbReference type="InterPro" id="IPR013088">
    <property type="entry name" value="Znf_NHR/GATA"/>
</dbReference>
<dbReference type="GO" id="GO:0005634">
    <property type="term" value="C:nucleus"/>
    <property type="evidence" value="ECO:0007669"/>
    <property type="project" value="UniProtKB-SubCell"/>
</dbReference>
<evidence type="ECO:0000256" key="7">
    <source>
        <dbReference type="ARBA" id="ARBA00023242"/>
    </source>
</evidence>
<keyword evidence="4" id="KW-0862">Zinc</keyword>
<feature type="domain" description="GATA-type" evidence="10">
    <location>
        <begin position="217"/>
        <end position="255"/>
    </location>
</feature>
<dbReference type="GO" id="GO:0045944">
    <property type="term" value="P:positive regulation of transcription by RNA polymerase II"/>
    <property type="evidence" value="ECO:0007669"/>
    <property type="project" value="TreeGrafter"/>
</dbReference>
<organism evidence="11 12">
    <name type="scientific">Meloidogyne enterolobii</name>
    <name type="common">Root-knot nematode worm</name>
    <name type="synonym">Meloidogyne mayaguensis</name>
    <dbReference type="NCBI Taxonomy" id="390850"/>
    <lineage>
        <taxon>Eukaryota</taxon>
        <taxon>Metazoa</taxon>
        <taxon>Ecdysozoa</taxon>
        <taxon>Nematoda</taxon>
        <taxon>Chromadorea</taxon>
        <taxon>Rhabditida</taxon>
        <taxon>Tylenchina</taxon>
        <taxon>Tylenchomorpha</taxon>
        <taxon>Tylenchoidea</taxon>
        <taxon>Meloidogynidae</taxon>
        <taxon>Meloidogyninae</taxon>
        <taxon>Meloidogyne</taxon>
    </lineage>
</organism>
<dbReference type="PROSITE" id="PS50114">
    <property type="entry name" value="GATA_ZN_FINGER_2"/>
    <property type="match status" value="2"/>
</dbReference>
<dbReference type="GO" id="GO:0000978">
    <property type="term" value="F:RNA polymerase II cis-regulatory region sequence-specific DNA binding"/>
    <property type="evidence" value="ECO:0007669"/>
    <property type="project" value="TreeGrafter"/>
</dbReference>
<evidence type="ECO:0000256" key="5">
    <source>
        <dbReference type="ARBA" id="ARBA00023015"/>
    </source>
</evidence>
<dbReference type="AlphaFoldDB" id="A0A6V7XE82"/>
<evidence type="ECO:0000256" key="8">
    <source>
        <dbReference type="PROSITE-ProRule" id="PRU00094"/>
    </source>
</evidence>
<keyword evidence="2" id="KW-0479">Metal-binding</keyword>
<dbReference type="Proteomes" id="UP000580250">
    <property type="component" value="Unassembled WGS sequence"/>
</dbReference>
<dbReference type="SMART" id="SM00401">
    <property type="entry name" value="ZnF_GATA"/>
    <property type="match status" value="2"/>
</dbReference>
<evidence type="ECO:0000256" key="3">
    <source>
        <dbReference type="ARBA" id="ARBA00022771"/>
    </source>
</evidence>
<dbReference type="GO" id="GO:0000981">
    <property type="term" value="F:DNA-binding transcription factor activity, RNA polymerase II-specific"/>
    <property type="evidence" value="ECO:0007669"/>
    <property type="project" value="TreeGrafter"/>
</dbReference>
<keyword evidence="5" id="KW-0805">Transcription regulation</keyword>
<dbReference type="GO" id="GO:0008270">
    <property type="term" value="F:zinc ion binding"/>
    <property type="evidence" value="ECO:0007669"/>
    <property type="project" value="UniProtKB-KW"/>
</dbReference>
<keyword evidence="6" id="KW-0804">Transcription</keyword>
<dbReference type="GO" id="GO:0000122">
    <property type="term" value="P:negative regulation of transcription by RNA polymerase II"/>
    <property type="evidence" value="ECO:0007669"/>
    <property type="project" value="TreeGrafter"/>
</dbReference>
<dbReference type="PROSITE" id="PS00344">
    <property type="entry name" value="GATA_ZN_FINGER_1"/>
    <property type="match status" value="1"/>
</dbReference>
<dbReference type="InterPro" id="IPR039355">
    <property type="entry name" value="Transcription_factor_GATA"/>
</dbReference>
<evidence type="ECO:0000256" key="1">
    <source>
        <dbReference type="ARBA" id="ARBA00004123"/>
    </source>
</evidence>
<dbReference type="EMBL" id="CAJEWN010001459">
    <property type="protein sequence ID" value="CAD2197656.1"/>
    <property type="molecule type" value="Genomic_DNA"/>
</dbReference>
<gene>
    <name evidence="11" type="ORF">MENT_LOCUS50921</name>
</gene>
<comment type="caution">
    <text evidence="11">The sequence shown here is derived from an EMBL/GenBank/DDBJ whole genome shotgun (WGS) entry which is preliminary data.</text>
</comment>
<keyword evidence="9" id="KW-0732">Signal</keyword>
<sequence length="314" mass="37598">MKFITSSYFYLFILLNIKCVARKVSIVVKIKDDWEGKREFIYLKDVELKERFVLKKIEKHINQYDNTSFNYNIEGFLRRIYVNHEKNNYNVELDHRSEYAEELKRKVLINIANNKIIQNILIGFEKQVLSGNQFNKTKNKYYETSILDESNENIKINKKELVKENIESYKSKLSSSYWTEINLIGYKIELLEKQKCRYSNEESTIISIGNKISGNNEQNKRHCFNCNNTQSKIWHNYIREYYLCPACGLYKRRNNGKFRSKGMWYRVSQDDRKCFICGVTKTICWRRHSETGNYLCNACGCKHYEVTKKRKPKN</sequence>
<evidence type="ECO:0000256" key="4">
    <source>
        <dbReference type="ARBA" id="ARBA00022833"/>
    </source>
</evidence>
<keyword evidence="7" id="KW-0539">Nucleus</keyword>
<name>A0A6V7XE82_MELEN</name>
<dbReference type="InterPro" id="IPR000679">
    <property type="entry name" value="Znf_GATA"/>
</dbReference>
<dbReference type="SUPFAM" id="SSF57716">
    <property type="entry name" value="Glucocorticoid receptor-like (DNA-binding domain)"/>
    <property type="match status" value="2"/>
</dbReference>
<feature type="signal peptide" evidence="9">
    <location>
        <begin position="1"/>
        <end position="21"/>
    </location>
</feature>
<dbReference type="PANTHER" id="PTHR10071">
    <property type="entry name" value="TRANSCRIPTION FACTOR GATA FAMILY MEMBER"/>
    <property type="match status" value="1"/>
</dbReference>
<dbReference type="PANTHER" id="PTHR10071:SF281">
    <property type="entry name" value="BOX A-BINDING FACTOR-RELATED"/>
    <property type="match status" value="1"/>
</dbReference>
<evidence type="ECO:0000313" key="12">
    <source>
        <dbReference type="Proteomes" id="UP000580250"/>
    </source>
</evidence>
<evidence type="ECO:0000256" key="9">
    <source>
        <dbReference type="SAM" id="SignalP"/>
    </source>
</evidence>
<keyword evidence="3 8" id="KW-0863">Zinc-finger</keyword>
<feature type="domain" description="GATA-type" evidence="10">
    <location>
        <begin position="268"/>
        <end position="300"/>
    </location>
</feature>